<comment type="subcellular location">
    <subcellularLocation>
        <location evidence="1">Membrane</location>
        <topology evidence="1">Multi-pass membrane protein</topology>
    </subcellularLocation>
</comment>
<evidence type="ECO:0000256" key="3">
    <source>
        <dbReference type="ARBA" id="ARBA00022692"/>
    </source>
</evidence>
<evidence type="ECO:0000256" key="4">
    <source>
        <dbReference type="ARBA" id="ARBA00022982"/>
    </source>
</evidence>
<evidence type="ECO:0000256" key="1">
    <source>
        <dbReference type="ARBA" id="ARBA00004141"/>
    </source>
</evidence>
<proteinExistence type="predicted"/>
<dbReference type="InterPro" id="IPR051410">
    <property type="entry name" value="Ferric/Cupric_Reductase"/>
</dbReference>
<evidence type="ECO:0000259" key="12">
    <source>
        <dbReference type="Pfam" id="PF08022"/>
    </source>
</evidence>
<feature type="transmembrane region" description="Helical" evidence="10">
    <location>
        <begin position="240"/>
        <end position="258"/>
    </location>
</feature>
<dbReference type="InterPro" id="IPR013130">
    <property type="entry name" value="Fe3_Rdtase_TM_dom"/>
</dbReference>
<feature type="transmembrane region" description="Helical" evidence="10">
    <location>
        <begin position="175"/>
        <end position="193"/>
    </location>
</feature>
<dbReference type="InterPro" id="IPR039261">
    <property type="entry name" value="FNR_nucleotide-bd"/>
</dbReference>
<dbReference type="GO" id="GO:0005886">
    <property type="term" value="C:plasma membrane"/>
    <property type="evidence" value="ECO:0007669"/>
    <property type="project" value="TreeGrafter"/>
</dbReference>
<evidence type="ECO:0008006" key="16">
    <source>
        <dbReference type="Google" id="ProtNLM"/>
    </source>
</evidence>
<dbReference type="InterPro" id="IPR013121">
    <property type="entry name" value="Fe_red_NAD-bd_6"/>
</dbReference>
<feature type="transmembrane region" description="Helical" evidence="10">
    <location>
        <begin position="136"/>
        <end position="155"/>
    </location>
</feature>
<dbReference type="EMBL" id="ML119671">
    <property type="protein sequence ID" value="RPA82501.1"/>
    <property type="molecule type" value="Genomic_DNA"/>
</dbReference>
<evidence type="ECO:0000256" key="7">
    <source>
        <dbReference type="ARBA" id="ARBA00023065"/>
    </source>
</evidence>
<feature type="transmembrane region" description="Helical" evidence="10">
    <location>
        <begin position="104"/>
        <end position="124"/>
    </location>
</feature>
<evidence type="ECO:0000313" key="15">
    <source>
        <dbReference type="Proteomes" id="UP000275078"/>
    </source>
</evidence>
<keyword evidence="7" id="KW-0406">Ion transport</keyword>
<feature type="domain" description="Ferric oxidoreductase" evidence="11">
    <location>
        <begin position="140"/>
        <end position="255"/>
    </location>
</feature>
<evidence type="ECO:0000256" key="6">
    <source>
        <dbReference type="ARBA" id="ARBA00023002"/>
    </source>
</evidence>
<evidence type="ECO:0000256" key="9">
    <source>
        <dbReference type="SAM" id="MobiDB-lite"/>
    </source>
</evidence>
<keyword evidence="3 10" id="KW-0812">Transmembrane</keyword>
<feature type="transmembrane region" description="Helical" evidence="10">
    <location>
        <begin position="213"/>
        <end position="234"/>
    </location>
</feature>
<dbReference type="GO" id="GO:0000293">
    <property type="term" value="F:ferric-chelate reductase activity"/>
    <property type="evidence" value="ECO:0007669"/>
    <property type="project" value="UniProtKB-ARBA"/>
</dbReference>
<keyword evidence="2" id="KW-0813">Transport</keyword>
<dbReference type="Proteomes" id="UP000275078">
    <property type="component" value="Unassembled WGS sequence"/>
</dbReference>
<dbReference type="Pfam" id="PF08022">
    <property type="entry name" value="FAD_binding_8"/>
    <property type="match status" value="1"/>
</dbReference>
<evidence type="ECO:0000256" key="8">
    <source>
        <dbReference type="ARBA" id="ARBA00023136"/>
    </source>
</evidence>
<evidence type="ECO:0000256" key="2">
    <source>
        <dbReference type="ARBA" id="ARBA00022448"/>
    </source>
</evidence>
<dbReference type="STRING" id="1160509.A0A3N4IE59"/>
<feature type="region of interest" description="Disordered" evidence="9">
    <location>
        <begin position="487"/>
        <end position="534"/>
    </location>
</feature>
<dbReference type="SFLD" id="SFLDS00052">
    <property type="entry name" value="Ferric_Reductase_Domain"/>
    <property type="match status" value="1"/>
</dbReference>
<reference evidence="14 15" key="1">
    <citation type="journal article" date="2018" name="Nat. Ecol. Evol.">
        <title>Pezizomycetes genomes reveal the molecular basis of ectomycorrhizal truffle lifestyle.</title>
        <authorList>
            <person name="Murat C."/>
            <person name="Payen T."/>
            <person name="Noel B."/>
            <person name="Kuo A."/>
            <person name="Morin E."/>
            <person name="Chen J."/>
            <person name="Kohler A."/>
            <person name="Krizsan K."/>
            <person name="Balestrini R."/>
            <person name="Da Silva C."/>
            <person name="Montanini B."/>
            <person name="Hainaut M."/>
            <person name="Levati E."/>
            <person name="Barry K.W."/>
            <person name="Belfiori B."/>
            <person name="Cichocki N."/>
            <person name="Clum A."/>
            <person name="Dockter R.B."/>
            <person name="Fauchery L."/>
            <person name="Guy J."/>
            <person name="Iotti M."/>
            <person name="Le Tacon F."/>
            <person name="Lindquist E.A."/>
            <person name="Lipzen A."/>
            <person name="Malagnac F."/>
            <person name="Mello A."/>
            <person name="Molinier V."/>
            <person name="Miyauchi S."/>
            <person name="Poulain J."/>
            <person name="Riccioni C."/>
            <person name="Rubini A."/>
            <person name="Sitrit Y."/>
            <person name="Splivallo R."/>
            <person name="Traeger S."/>
            <person name="Wang M."/>
            <person name="Zifcakova L."/>
            <person name="Wipf D."/>
            <person name="Zambonelli A."/>
            <person name="Paolocci F."/>
            <person name="Nowrousian M."/>
            <person name="Ottonello S."/>
            <person name="Baldrian P."/>
            <person name="Spatafora J.W."/>
            <person name="Henrissat B."/>
            <person name="Nagy L.G."/>
            <person name="Aury J.M."/>
            <person name="Wincker P."/>
            <person name="Grigoriev I.V."/>
            <person name="Bonfante P."/>
            <person name="Martin F.M."/>
        </authorList>
    </citation>
    <scope>NUCLEOTIDE SEQUENCE [LARGE SCALE GENOMIC DNA]</scope>
    <source>
        <strain evidence="14 15">RN42</strain>
    </source>
</reference>
<dbReference type="OrthoDB" id="10006946at2759"/>
<feature type="domain" description="FAD-binding 8" evidence="12">
    <location>
        <begin position="313"/>
        <end position="380"/>
    </location>
</feature>
<evidence type="ECO:0000259" key="11">
    <source>
        <dbReference type="Pfam" id="PF01794"/>
    </source>
</evidence>
<feature type="region of interest" description="Disordered" evidence="9">
    <location>
        <begin position="1"/>
        <end position="20"/>
    </location>
</feature>
<keyword evidence="4" id="KW-0249">Electron transport</keyword>
<dbReference type="InterPro" id="IPR013112">
    <property type="entry name" value="FAD-bd_8"/>
</dbReference>
<name>A0A3N4IE59_ASCIM</name>
<dbReference type="Pfam" id="PF08030">
    <property type="entry name" value="NAD_binding_6"/>
    <property type="match status" value="1"/>
</dbReference>
<accession>A0A3N4IE59</accession>
<evidence type="ECO:0000256" key="10">
    <source>
        <dbReference type="SAM" id="Phobius"/>
    </source>
</evidence>
<dbReference type="GO" id="GO:0006826">
    <property type="term" value="P:iron ion transport"/>
    <property type="evidence" value="ECO:0007669"/>
    <property type="project" value="TreeGrafter"/>
</dbReference>
<organism evidence="14 15">
    <name type="scientific">Ascobolus immersus RN42</name>
    <dbReference type="NCBI Taxonomy" id="1160509"/>
    <lineage>
        <taxon>Eukaryota</taxon>
        <taxon>Fungi</taxon>
        <taxon>Dikarya</taxon>
        <taxon>Ascomycota</taxon>
        <taxon>Pezizomycotina</taxon>
        <taxon>Pezizomycetes</taxon>
        <taxon>Pezizales</taxon>
        <taxon>Ascobolaceae</taxon>
        <taxon>Ascobolus</taxon>
    </lineage>
</organism>
<keyword evidence="5 10" id="KW-1133">Transmembrane helix</keyword>
<gene>
    <name evidence="14" type="ORF">BJ508DRAFT_414116</name>
</gene>
<sequence>MVAASASASHGASSGGHAAGGHGAVSPEMLAARARQLAMGRRSSWIFAVAFSGLILLFALFHFSRTLMHLQGNRRGTVGKAFVAPLRLYRSVFLRKIPKVTSGGHLLLILTYFALNIAITFWDFTRKDFDFPYTMFNKRCGWMAVSNSAFAFLLAMKNSPIANLTGYSHERLNVLHRWVGRTIFVYSQLHVYIYTAVYVKQRNLTKLQDLEQVYGWVAFAAFNILWASSLQFIRRRFYEAFYMIHIAMLIISVIMLALHKPKKFKEVMIATGSFWIFDRVVRHAKQLYYSYNNTATLIPLSGMATKVVLSRKVHRNPGTHAFLSIPTIRGFQSHPFTISSCNDVEFVIKAQKGFTLDLHKYALKNPNAKVRAFFDGPYGAVPDFRRFNKVVLFAGGSGGAFSFPIAMDIAMHAGKCNVTHVEFVWVIKDERHITWYEDEIRQLNDCPIVNVSIYVTSKTDPIVQSSPSNDEEVQNEKNLRQSMILETSQNGPNADGVDVTPVSPVSMDSSSSSSDISEPGSPSTMYNEKPLSADPEKDLAFLTPVVRSKRGRKDKKQDRLSMLLAQIDAVPARGIATLSGRPNLTGIVREVVKSTEPMDSIMIGACGPVELMRVARNAAAENITVSGASISLHCEQFGWG</sequence>
<keyword evidence="15" id="KW-1185">Reference proteome</keyword>
<dbReference type="GO" id="GO:0006879">
    <property type="term" value="P:intracellular iron ion homeostasis"/>
    <property type="evidence" value="ECO:0007669"/>
    <property type="project" value="TreeGrafter"/>
</dbReference>
<feature type="compositionally biased region" description="Low complexity" evidence="9">
    <location>
        <begin position="1"/>
        <end position="12"/>
    </location>
</feature>
<evidence type="ECO:0000256" key="5">
    <source>
        <dbReference type="ARBA" id="ARBA00022989"/>
    </source>
</evidence>
<keyword evidence="6" id="KW-0560">Oxidoreductase</keyword>
<dbReference type="PANTHER" id="PTHR32361:SF28">
    <property type="entry name" value="FRP1P"/>
    <property type="match status" value="1"/>
</dbReference>
<dbReference type="SFLD" id="SFLDG01168">
    <property type="entry name" value="Ferric_reductase_subgroup_(FRE"/>
    <property type="match status" value="1"/>
</dbReference>
<evidence type="ECO:0000313" key="14">
    <source>
        <dbReference type="EMBL" id="RPA82501.1"/>
    </source>
</evidence>
<feature type="domain" description="Ferric reductase NAD binding" evidence="13">
    <location>
        <begin position="387"/>
        <end position="619"/>
    </location>
</feature>
<dbReference type="Gene3D" id="3.40.50.80">
    <property type="entry name" value="Nucleotide-binding domain of ferredoxin-NADP reductase (FNR) module"/>
    <property type="match status" value="1"/>
</dbReference>
<dbReference type="CDD" id="cd06186">
    <property type="entry name" value="NOX_Duox_like_FAD_NADP"/>
    <property type="match status" value="1"/>
</dbReference>
<dbReference type="GO" id="GO:0015677">
    <property type="term" value="P:copper ion import"/>
    <property type="evidence" value="ECO:0007669"/>
    <property type="project" value="TreeGrafter"/>
</dbReference>
<keyword evidence="8 10" id="KW-0472">Membrane</keyword>
<dbReference type="AlphaFoldDB" id="A0A3N4IE59"/>
<feature type="transmembrane region" description="Helical" evidence="10">
    <location>
        <begin position="45"/>
        <end position="63"/>
    </location>
</feature>
<dbReference type="SUPFAM" id="SSF52343">
    <property type="entry name" value="Ferredoxin reductase-like, C-terminal NADP-linked domain"/>
    <property type="match status" value="1"/>
</dbReference>
<protein>
    <recommendedName>
        <fullName evidence="16">FAD-binding FR-type domain-containing protein</fullName>
    </recommendedName>
</protein>
<feature type="compositionally biased region" description="Low complexity" evidence="9">
    <location>
        <begin position="497"/>
        <end position="523"/>
    </location>
</feature>
<dbReference type="PANTHER" id="PTHR32361">
    <property type="entry name" value="FERRIC/CUPRIC REDUCTASE TRANSMEMBRANE COMPONENT"/>
    <property type="match status" value="1"/>
</dbReference>
<evidence type="ECO:0000259" key="13">
    <source>
        <dbReference type="Pfam" id="PF08030"/>
    </source>
</evidence>
<dbReference type="Pfam" id="PF01794">
    <property type="entry name" value="Ferric_reduct"/>
    <property type="match status" value="1"/>
</dbReference>